<comment type="cofactor">
    <cofactor evidence="1">
        <name>thiamine diphosphate</name>
        <dbReference type="ChEBI" id="CHEBI:58937"/>
    </cofactor>
</comment>
<name>A0ABT0NBL8_9GAMM</name>
<proteinExistence type="predicted"/>
<feature type="domain" description="Dehydrogenase E1 component" evidence="4">
    <location>
        <begin position="43"/>
        <end position="317"/>
    </location>
</feature>
<dbReference type="SUPFAM" id="SSF52518">
    <property type="entry name" value="Thiamin diphosphate-binding fold (THDP-binding)"/>
    <property type="match status" value="1"/>
</dbReference>
<keyword evidence="6" id="KW-1185">Reference proteome</keyword>
<dbReference type="PANTHER" id="PTHR11516">
    <property type="entry name" value="PYRUVATE DEHYDROGENASE E1 COMPONENT, ALPHA SUBUNIT BACTERIAL AND ORGANELLAR"/>
    <property type="match status" value="1"/>
</dbReference>
<gene>
    <name evidence="5" type="ORF">L2725_17185</name>
</gene>
<evidence type="ECO:0000256" key="1">
    <source>
        <dbReference type="ARBA" id="ARBA00001964"/>
    </source>
</evidence>
<dbReference type="InterPro" id="IPR029061">
    <property type="entry name" value="THDP-binding"/>
</dbReference>
<evidence type="ECO:0000313" key="6">
    <source>
        <dbReference type="Proteomes" id="UP001202831"/>
    </source>
</evidence>
<evidence type="ECO:0000256" key="2">
    <source>
        <dbReference type="ARBA" id="ARBA00023002"/>
    </source>
</evidence>
<comment type="caution">
    <text evidence="5">The sequence shown here is derived from an EMBL/GenBank/DDBJ whole genome shotgun (WGS) entry which is preliminary data.</text>
</comment>
<dbReference type="Gene3D" id="3.40.50.970">
    <property type="match status" value="1"/>
</dbReference>
<sequence>MSLDRQTRIWMLETMLASRHMDDRIMELYYRDKTPVFDIAAGLIPGEIHSSHGQEACAVGTVSALTGDDWITATHRPHHTAVARGLEIKQILCEIMGKANGLSGGKGGHMHLYSAKHNFSSSGIIAEGMGPAAGMALACRMQGNPGVGVCFLGEAAVNQGAFHEVMNMAGVYKLPFVCVVEDNNWGVSVAKSASTAVARNSDRAAAYNALGLYVDTNDPEDIHAAMSKALRHTRSGSGPVILELKTYRLQGHMLGDPQHYVPDEEKAAFRDCTLDYRAKLEAEGVLTASEADELQARVKAEVDEAVEFAIASPLPDAENALSGNFVDEITGRANI</sequence>
<dbReference type="EMBL" id="JAKIKT010000007">
    <property type="protein sequence ID" value="MCL2915490.1"/>
    <property type="molecule type" value="Genomic_DNA"/>
</dbReference>
<evidence type="ECO:0000313" key="5">
    <source>
        <dbReference type="EMBL" id="MCL2915490.1"/>
    </source>
</evidence>
<dbReference type="InterPro" id="IPR001017">
    <property type="entry name" value="DH_E1"/>
</dbReference>
<dbReference type="RefSeq" id="WP_249250071.1">
    <property type="nucleotide sequence ID" value="NZ_JAKIKT010000007.1"/>
</dbReference>
<reference evidence="5 6" key="1">
    <citation type="submission" date="2022-01" db="EMBL/GenBank/DDBJ databases">
        <title>Whole genome-based taxonomy of the Shewanellaceae.</title>
        <authorList>
            <person name="Martin-Rodriguez A.J."/>
        </authorList>
    </citation>
    <scope>NUCLEOTIDE SEQUENCE [LARGE SCALE GENOMIC DNA]</scope>
    <source>
        <strain evidence="5 6">DSM 21332</strain>
    </source>
</reference>
<keyword evidence="2" id="KW-0560">Oxidoreductase</keyword>
<evidence type="ECO:0000259" key="4">
    <source>
        <dbReference type="Pfam" id="PF00676"/>
    </source>
</evidence>
<dbReference type="InterPro" id="IPR050642">
    <property type="entry name" value="PDH_E1_Alpha_Subunit"/>
</dbReference>
<dbReference type="PANTHER" id="PTHR11516:SF60">
    <property type="entry name" value="PYRUVATE DEHYDROGENASE E1 COMPONENT SUBUNIT ALPHA"/>
    <property type="match status" value="1"/>
</dbReference>
<organism evidence="5 6">
    <name type="scientific">Shewanella corallii</name>
    <dbReference type="NCBI Taxonomy" id="560080"/>
    <lineage>
        <taxon>Bacteria</taxon>
        <taxon>Pseudomonadati</taxon>
        <taxon>Pseudomonadota</taxon>
        <taxon>Gammaproteobacteria</taxon>
        <taxon>Alteromonadales</taxon>
        <taxon>Shewanellaceae</taxon>
        <taxon>Shewanella</taxon>
    </lineage>
</organism>
<protein>
    <submittedName>
        <fullName evidence="5">Thiamine pyrophosphate-dependent dehydrogenase E1 component subunit alpha</fullName>
    </submittedName>
</protein>
<dbReference type="Pfam" id="PF00676">
    <property type="entry name" value="E1_dh"/>
    <property type="match status" value="1"/>
</dbReference>
<accession>A0ABT0NBL8</accession>
<dbReference type="CDD" id="cd02000">
    <property type="entry name" value="TPP_E1_PDC_ADC_BCADC"/>
    <property type="match status" value="1"/>
</dbReference>
<keyword evidence="3" id="KW-0786">Thiamine pyrophosphate</keyword>
<dbReference type="Proteomes" id="UP001202831">
    <property type="component" value="Unassembled WGS sequence"/>
</dbReference>
<evidence type="ECO:0000256" key="3">
    <source>
        <dbReference type="ARBA" id="ARBA00023052"/>
    </source>
</evidence>